<evidence type="ECO:0000313" key="2">
    <source>
        <dbReference type="Proteomes" id="UP001215143"/>
    </source>
</evidence>
<accession>A0ABY7W9Z4</accession>
<organism evidence="1 2">
    <name type="scientific">Shouchella hunanensis</name>
    <dbReference type="NCBI Taxonomy" id="766894"/>
    <lineage>
        <taxon>Bacteria</taxon>
        <taxon>Bacillati</taxon>
        <taxon>Bacillota</taxon>
        <taxon>Bacilli</taxon>
        <taxon>Bacillales</taxon>
        <taxon>Bacillaceae</taxon>
        <taxon>Shouchella</taxon>
    </lineage>
</organism>
<proteinExistence type="predicted"/>
<protein>
    <recommendedName>
        <fullName evidence="3">Lipoprotein</fullName>
    </recommendedName>
</protein>
<name>A0ABY7W9Z4_9BACI</name>
<dbReference type="PROSITE" id="PS51257">
    <property type="entry name" value="PROKAR_LIPOPROTEIN"/>
    <property type="match status" value="1"/>
</dbReference>
<dbReference type="Proteomes" id="UP001215143">
    <property type="component" value="Chromosome"/>
</dbReference>
<evidence type="ECO:0000313" key="1">
    <source>
        <dbReference type="EMBL" id="WDF05274.1"/>
    </source>
</evidence>
<gene>
    <name evidence="1" type="ORF">PQ477_07330</name>
</gene>
<dbReference type="RefSeq" id="WP_274273291.1">
    <property type="nucleotide sequence ID" value="NZ_CP117834.1"/>
</dbReference>
<keyword evidence="2" id="KW-1185">Reference proteome</keyword>
<reference evidence="1 2" key="1">
    <citation type="submission" date="2023-02" db="EMBL/GenBank/DDBJ databases">
        <authorList>
            <person name="Liu G."/>
        </authorList>
    </citation>
    <scope>NUCLEOTIDE SEQUENCE [LARGE SCALE GENOMIC DNA]</scope>
    <source>
        <strain evidence="1 2">DSM 23008</strain>
    </source>
</reference>
<dbReference type="EMBL" id="CP117834">
    <property type="protein sequence ID" value="WDF05274.1"/>
    <property type="molecule type" value="Genomic_DNA"/>
</dbReference>
<sequence length="191" mass="21670">MLLKTIPLLVTVFLLISCHNNEGVVEGDHVTDSETTKPTISLENIIVPPKFNITSFNVDYVDEEVELFFNMGYEIDTDLYDLLTNGYQELYFSLEYPNDLHELLNGSKSEFVPAETPKNYHTTFQTQFVVEKKLSKEEIDAIFINISEFNLLVADKDKNSIAQFIDINGFNNVDPEESNSTVVGEEADNAK</sequence>
<evidence type="ECO:0008006" key="3">
    <source>
        <dbReference type="Google" id="ProtNLM"/>
    </source>
</evidence>